<proteinExistence type="predicted"/>
<sequence>MAEPKAYERSARGAIGAASKLYSEADCSYLGLALVPRNEV</sequence>
<dbReference type="AlphaFoldDB" id="A0A383ENH3"/>
<name>A0A383ENH3_9ZZZZ</name>
<organism evidence="1">
    <name type="scientific">marine metagenome</name>
    <dbReference type="NCBI Taxonomy" id="408172"/>
    <lineage>
        <taxon>unclassified sequences</taxon>
        <taxon>metagenomes</taxon>
        <taxon>ecological metagenomes</taxon>
    </lineage>
</organism>
<dbReference type="EMBL" id="UINC01227343">
    <property type="protein sequence ID" value="SVE58179.1"/>
    <property type="molecule type" value="Genomic_DNA"/>
</dbReference>
<accession>A0A383ENH3</accession>
<gene>
    <name evidence="1" type="ORF">METZ01_LOCUS511033</name>
</gene>
<reference evidence="1" key="1">
    <citation type="submission" date="2018-05" db="EMBL/GenBank/DDBJ databases">
        <authorList>
            <person name="Lanie J.A."/>
            <person name="Ng W.-L."/>
            <person name="Kazmierczak K.M."/>
            <person name="Andrzejewski T.M."/>
            <person name="Davidsen T.M."/>
            <person name="Wayne K.J."/>
            <person name="Tettelin H."/>
            <person name="Glass J.I."/>
            <person name="Rusch D."/>
            <person name="Podicherti R."/>
            <person name="Tsui H.-C.T."/>
            <person name="Winkler M.E."/>
        </authorList>
    </citation>
    <scope>NUCLEOTIDE SEQUENCE</scope>
</reference>
<protein>
    <submittedName>
        <fullName evidence="1">Uncharacterized protein</fullName>
    </submittedName>
</protein>
<evidence type="ECO:0000313" key="1">
    <source>
        <dbReference type="EMBL" id="SVE58179.1"/>
    </source>
</evidence>